<dbReference type="Pfam" id="PF09722">
    <property type="entry name" value="Xre_MbcA_ParS_C"/>
    <property type="match status" value="1"/>
</dbReference>
<feature type="compositionally biased region" description="Polar residues" evidence="1">
    <location>
        <begin position="1"/>
        <end position="10"/>
    </location>
</feature>
<protein>
    <submittedName>
        <fullName evidence="3">Putative toxin-antitoxin system antitoxin component, TIGR02293 family</fullName>
    </submittedName>
</protein>
<sequence>MSATNTADTSTGDKSRPAGRRSAVAKVSKTPTEVLLHGRKSDTPLEIIRYTQEGFDLSDVREMLEISALYMASGLVERITGKSVRTVQRLTKETATVRLNQQQSTVAFQYAQTLEHAINVFGSQSLAEDWLKKPCKYLDGNIPLLLIDNALGYLVVEGYLTRIEHGVYQ</sequence>
<dbReference type="EMBL" id="LT629762">
    <property type="protein sequence ID" value="SDT54214.1"/>
    <property type="molecule type" value="Genomic_DNA"/>
</dbReference>
<gene>
    <name evidence="3" type="ORF">SAMN05216222_4984</name>
</gene>
<feature type="domain" description="Antitoxin Xre/MbcA/ParS-like toxin-binding" evidence="2">
    <location>
        <begin position="117"/>
        <end position="166"/>
    </location>
</feature>
<dbReference type="InterPro" id="IPR024467">
    <property type="entry name" value="Xre/MbcA/ParS-like_toxin-bd"/>
</dbReference>
<evidence type="ECO:0000256" key="1">
    <source>
        <dbReference type="SAM" id="MobiDB-lite"/>
    </source>
</evidence>
<accession>A0A1H2B7Q7</accession>
<feature type="region of interest" description="Disordered" evidence="1">
    <location>
        <begin position="1"/>
        <end position="29"/>
    </location>
</feature>
<evidence type="ECO:0000313" key="4">
    <source>
        <dbReference type="Proteomes" id="UP000198481"/>
    </source>
</evidence>
<reference evidence="3 4" key="1">
    <citation type="submission" date="2016-10" db="EMBL/GenBank/DDBJ databases">
        <authorList>
            <person name="de Groot N.N."/>
        </authorList>
    </citation>
    <scope>NUCLEOTIDE SEQUENCE [LARGE SCALE GENOMIC DNA]</scope>
    <source>
        <strain evidence="3 4">LMG 26867</strain>
    </source>
</reference>
<evidence type="ECO:0000313" key="3">
    <source>
        <dbReference type="EMBL" id="SDT54214.1"/>
    </source>
</evidence>
<dbReference type="STRING" id="1148509.SAMN05216222_4984"/>
<dbReference type="AlphaFoldDB" id="A0A1H2B7Q7"/>
<dbReference type="RefSeq" id="WP_092280224.1">
    <property type="nucleotide sequence ID" value="NZ_LT629762.1"/>
</dbReference>
<proteinExistence type="predicted"/>
<dbReference type="Proteomes" id="UP000198481">
    <property type="component" value="Chromosome I"/>
</dbReference>
<dbReference type="NCBIfam" id="TIGR02293">
    <property type="entry name" value="TAS_TIGR02293"/>
    <property type="match status" value="1"/>
</dbReference>
<name>A0A1H2B7Q7_9PSED</name>
<organism evidence="3 4">
    <name type="scientific">Pseudomonas prosekii</name>
    <dbReference type="NCBI Taxonomy" id="1148509"/>
    <lineage>
        <taxon>Bacteria</taxon>
        <taxon>Pseudomonadati</taxon>
        <taxon>Pseudomonadota</taxon>
        <taxon>Gammaproteobacteria</taxon>
        <taxon>Pseudomonadales</taxon>
        <taxon>Pseudomonadaceae</taxon>
        <taxon>Pseudomonas</taxon>
    </lineage>
</organism>
<dbReference type="InterPro" id="IPR011979">
    <property type="entry name" value="Antitox_Xre"/>
</dbReference>
<evidence type="ECO:0000259" key="2">
    <source>
        <dbReference type="Pfam" id="PF09722"/>
    </source>
</evidence>